<organism evidence="2">
    <name type="scientific">Tanacetum cinerariifolium</name>
    <name type="common">Dalmatian daisy</name>
    <name type="synonym">Chrysanthemum cinerariifolium</name>
    <dbReference type="NCBI Taxonomy" id="118510"/>
    <lineage>
        <taxon>Eukaryota</taxon>
        <taxon>Viridiplantae</taxon>
        <taxon>Streptophyta</taxon>
        <taxon>Embryophyta</taxon>
        <taxon>Tracheophyta</taxon>
        <taxon>Spermatophyta</taxon>
        <taxon>Magnoliopsida</taxon>
        <taxon>eudicotyledons</taxon>
        <taxon>Gunneridae</taxon>
        <taxon>Pentapetalae</taxon>
        <taxon>asterids</taxon>
        <taxon>campanulids</taxon>
        <taxon>Asterales</taxon>
        <taxon>Asteraceae</taxon>
        <taxon>Asteroideae</taxon>
        <taxon>Anthemideae</taxon>
        <taxon>Anthemidinae</taxon>
        <taxon>Tanacetum</taxon>
    </lineage>
</organism>
<reference evidence="2" key="1">
    <citation type="journal article" date="2019" name="Sci. Rep.">
        <title>Draft genome of Tanacetum cinerariifolium, the natural source of mosquito coil.</title>
        <authorList>
            <person name="Yamashiro T."/>
            <person name="Shiraishi A."/>
            <person name="Satake H."/>
            <person name="Nakayama K."/>
        </authorList>
    </citation>
    <scope>NUCLEOTIDE SEQUENCE</scope>
</reference>
<feature type="compositionally biased region" description="Low complexity" evidence="1">
    <location>
        <begin position="57"/>
        <end position="76"/>
    </location>
</feature>
<dbReference type="AlphaFoldDB" id="A0A699RD76"/>
<feature type="non-terminal residue" evidence="2">
    <location>
        <position position="1"/>
    </location>
</feature>
<feature type="region of interest" description="Disordered" evidence="1">
    <location>
        <begin position="1"/>
        <end position="106"/>
    </location>
</feature>
<name>A0A699RD76_TANCI</name>
<sequence>RPSPPASPAWRQTRRFRPSDGIGGTRCSTCHIRPAADATARPSAPSTSCLRRTAGCRPPVGSPARAPAVAAVRSVPTPHPTGRSALPMPPPNGSVESTKREADEAEVRGSGFVIAGGDASPVLELAEELLDPAAQAILPSVVQGGMVSPPLGGDHRLDAMKGDLGPDCVGVVTAVGQQRFHLAGDHAEQGTEALHVMRLARCQHEAKWTSFAIASGVELGGEAAARAAERLSRPSPFFMPTAQ</sequence>
<proteinExistence type="predicted"/>
<evidence type="ECO:0000256" key="1">
    <source>
        <dbReference type="SAM" id="MobiDB-lite"/>
    </source>
</evidence>
<comment type="caution">
    <text evidence="2">The sequence shown here is derived from an EMBL/GenBank/DDBJ whole genome shotgun (WGS) entry which is preliminary data.</text>
</comment>
<feature type="compositionally biased region" description="Basic and acidic residues" evidence="1">
    <location>
        <begin position="97"/>
        <end position="106"/>
    </location>
</feature>
<accession>A0A699RD76</accession>
<evidence type="ECO:0000313" key="2">
    <source>
        <dbReference type="EMBL" id="GFC83865.1"/>
    </source>
</evidence>
<gene>
    <name evidence="2" type="ORF">Tci_855835</name>
</gene>
<protein>
    <submittedName>
        <fullName evidence="2">Uncharacterized protein</fullName>
    </submittedName>
</protein>
<dbReference type="EMBL" id="BKCJ011091708">
    <property type="protein sequence ID" value="GFC83865.1"/>
    <property type="molecule type" value="Genomic_DNA"/>
</dbReference>